<evidence type="ECO:0000313" key="12">
    <source>
        <dbReference type="EMBL" id="KIN05356.1"/>
    </source>
</evidence>
<dbReference type="InterPro" id="IPR016039">
    <property type="entry name" value="Thiolase-like"/>
</dbReference>
<dbReference type="InterPro" id="IPR049551">
    <property type="entry name" value="PKS_DH_C"/>
</dbReference>
<dbReference type="GO" id="GO:0030639">
    <property type="term" value="P:polyketide biosynthetic process"/>
    <property type="evidence" value="ECO:0007669"/>
    <property type="project" value="UniProtKB-ARBA"/>
</dbReference>
<feature type="region of interest" description="C-terminal hotdog fold" evidence="8">
    <location>
        <begin position="1160"/>
        <end position="1315"/>
    </location>
</feature>
<dbReference type="Pfam" id="PF14765">
    <property type="entry name" value="PS-DH"/>
    <property type="match status" value="1"/>
</dbReference>
<dbReference type="PROSITE" id="PS00606">
    <property type="entry name" value="KS3_1"/>
    <property type="match status" value="1"/>
</dbReference>
<dbReference type="SUPFAM" id="SSF53335">
    <property type="entry name" value="S-adenosyl-L-methionine-dependent methyltransferases"/>
    <property type="match status" value="1"/>
</dbReference>
<dbReference type="InterPro" id="IPR029063">
    <property type="entry name" value="SAM-dependent_MTases_sf"/>
</dbReference>
<dbReference type="Pfam" id="PF23114">
    <property type="entry name" value="NAD-bd_HRPKS_sdrA"/>
    <property type="match status" value="1"/>
</dbReference>
<sequence>MPIAIVGIGFRGPGDATNVENLWKMISEGRESWSEIPKQRWNHEAFYHPDASRHGTYNVTGGHFLQQDLSKWDAPFFQMSAAEAAALDPQQRLLLECTYEAMENSGTTMEQFCGSNTSVFAGAFCTDYTDILWRDPESTPMYQCTNSAHARSNLANRISYFFDLRGQSVAVDTACSTSLVGLHLGCQSLRTGESTLSIVAGANVILSHEVMVTMSMMRFLSPDGRCYTFDERANGYARGEGVGVLLLKPLNDALRDGDTVRAVIRGTGSSQDGRTPGITMPNGLAQEELIRSVYERTGLDPLGTSYVECHGTGFGDPLETRAISRVFGQGREIRDPICIGSVKTNVGHLEATSGVAGVIKTVLMLENKVYLPNRNFRKANPKIPLEEWKLKVPLSVEPWNGPLPRRASVNSFGYGGAIAHVILESAEDHIVLNGHTGYSRITQCLTSPESKKIQMNSYPKFYSGGIANGNTNGYSNGHFIESTNGIPNGITNGHSDCSTNKYQSRTRDTTREQPARLVVLSSFDKITGEQQVRNFQQYLEEHLDTFNPNFLDDLAYTMNERRTHHIWRAAIVARSVKDLTQSLHRGVPFSSSGTKKRKLGFVFTGQGAQWCGMGKELISTYPVFRASLEKTAIFLKAAGATFDIIDELTKDPTNSDINRALYSQPLCSAVQIALVDLLASFGVMPTSVTGHSSGEIAAAYAIGALSREDAICVAYFRGVASTSLAEKKIIKGSMMAVGLSKEESLPFLAALTKGKAVVACSNSPSSITISGDEAAIDELYSILEEQKIFARRLVVEVAYHSHHMAQVEREYRSTICDIKAQPGIEVDFFSSVTGEKAASSDLGPDYWVSNMLNEVKFSQSLRHLLLETSSGKKTRKRTLESGIDDIIELGPHSALAGPIKQIIQADKRLSAASIVYHSALTRNKNAVDTILKLLSTLFTLGHPINMPGINRPTGTESHSVLVDLPPYPWNYTNSYWHESRKSKAYRNRPFARTDLLGALEKTSSPMEPRWSNYIRLSEIPWIRDHVIQSNIVYPAAGYIVMAIEAAFQRANQRSVSTITGYNLREVVIGAALVIPENPGEVEIAITLKPYSESMKYPSDLWDEFIVSSVSSDDRWTEHCRGLISVQTPSKSVNVIDGESQKADDRNHLMAMVTDYNQKCKKDIEVPKFYETISKLGLEYGQTFACMTRARSGPSSCIGHIRLPDTAAVMPKEYQFPFLVHPATLDSLFHTIFVALSTDNMKDPAVPVSVKDIHVSSSITCMPGDELICYTSTQRKDSRSISASLTVLGASHDNISESVITIRGITCTALEVAESQEVSYDKPYRAYNIQWKPDIDMLSPEGLASLLQSAPAVGQINIRHKFEVAAFYLLKSVVDKMEKDISSITTGYQQDLWEFLRAVVETTIKKNMGSLSEQWISAGERERIALLNEIKLHGPEGNALCQIGERMPSILRGELSPASLVNEIDISQFFSHSDMFINHALVAKFIEVLAFKDPSISILACGKLCGFLVIPVLAALNSVTGELPCFSKFEYTDVEFDLSDLIKGKCPAWSNSISRKELDIEVDLANQDCALESYDVVIAFHALGSAKLVRRTLENAHKLLKSGGKLMLIGRPMRSLVASTMFGFLPSMLPKQGASSHDEAALSGDDWASVLSETGYSQDTAISNSADETKQAAVFLTALSAKQPTSKYPNVLVVGDGFNLNISAQHLQEQLFSLKINVENAAFENAKPNSDQVCIVLSDPTKSILNDTSEMQWEALKNVLLRSGGVFWVTRGASFLSSDPNSHLISGIMQTVRSENGGIPLLTLDLDAEKSLNEIETADVIISLFKHHLRLGTDPRGIEHNYAERNGVLMIPRLVEDSELIEFVSTSAEKPKPELQPFRQPGRPLRMHVGTPGLLDSMYFVDDDRYDKDLPPDWVQIEVKATGLNFKDVMIALGQIPFQNLGWEASGIVTAVGTDVTQFRLGDRVLSYGSGLFSTDYRGPAQLFHKIPDNLSFETAASLPITYATAYYACHHIARLQMGESVLVHAASGGLGQAIIELCLLIGAEVYATVGTLEKKEFLIQHFNIPEDHIFFSRNGSFAKGVKRMTQGKGVDVIMNSLAGENLRLTWDCIARWGRFVELGQRDITINTRLEMEPFNRNATFSAFMLDDLFEQRPAVASKVIADVMELFNAGSIRGPFQIHCYSITDVEKALRIMQTGGHMGKLVAVNNPGDVVKVIPQDNSKNLLHGGASYMLVGGLGGIGRATALWMTEHGARNLILVNRSGLHNQEARDTVQALEGRGASVAVYSCDVTDAVQVEATLVQAAKEMPPIKGVIQGAMLLRDILFENMALEDYQSVLRPKVQGTWNLHNFLPKTMDFFIMESSISGVIGNATQAAYAAGNSFLDAFASYRNAQGLPATTIDLGPISDVGYLATNPELREAMQRQGFELTDKMTIMSLLHFAIKNPRRPGILSQSVTGLGTWKEGSSLDSLSLPLFAHFRRPTSRDSSHVKSAGSASQLPKSLRIAKTIEDASELICTALVEKIASRAGVGVEHINIGNPISDYGIDSLVAVEIRNWISKEMGSTIPILELLANSPLSQLAMKIAQRSRIVQLNDAEKL</sequence>
<dbReference type="InterPro" id="IPR050091">
    <property type="entry name" value="PKS_NRPS_Biosynth_Enz"/>
</dbReference>
<dbReference type="GO" id="GO:0031177">
    <property type="term" value="F:phosphopantetheine binding"/>
    <property type="evidence" value="ECO:0007669"/>
    <property type="project" value="InterPro"/>
</dbReference>
<dbReference type="EMBL" id="KN832872">
    <property type="protein sequence ID" value="KIN05356.1"/>
    <property type="molecule type" value="Genomic_DNA"/>
</dbReference>
<dbReference type="InterPro" id="IPR016036">
    <property type="entry name" value="Malonyl_transacylase_ACP-bd"/>
</dbReference>
<dbReference type="FunFam" id="3.40.50.720:FF:000209">
    <property type="entry name" value="Polyketide synthase Pks12"/>
    <property type="match status" value="1"/>
</dbReference>
<dbReference type="PROSITE" id="PS52019">
    <property type="entry name" value="PKS_MFAS_DH"/>
    <property type="match status" value="1"/>
</dbReference>
<dbReference type="Gene3D" id="3.40.366.10">
    <property type="entry name" value="Malonyl-Coenzyme A Acyl Carrier Protein, domain 2"/>
    <property type="match status" value="1"/>
</dbReference>
<dbReference type="SUPFAM" id="SSF55048">
    <property type="entry name" value="Probable ACP-binding domain of malonyl-CoA ACP transacylase"/>
    <property type="match status" value="1"/>
</dbReference>
<keyword evidence="13" id="KW-1185">Reference proteome</keyword>
<dbReference type="SUPFAM" id="SSF47336">
    <property type="entry name" value="ACP-like"/>
    <property type="match status" value="1"/>
</dbReference>
<dbReference type="InterPro" id="IPR036736">
    <property type="entry name" value="ACP-like_sf"/>
</dbReference>
<dbReference type="SMART" id="SM00825">
    <property type="entry name" value="PKS_KS"/>
    <property type="match status" value="1"/>
</dbReference>
<evidence type="ECO:0000259" key="9">
    <source>
        <dbReference type="PROSITE" id="PS50075"/>
    </source>
</evidence>
<dbReference type="InterPro" id="IPR036291">
    <property type="entry name" value="NAD(P)-bd_dom_sf"/>
</dbReference>
<dbReference type="PANTHER" id="PTHR43775">
    <property type="entry name" value="FATTY ACID SYNTHASE"/>
    <property type="match status" value="1"/>
</dbReference>
<dbReference type="Gene3D" id="3.10.129.110">
    <property type="entry name" value="Polyketide synthase dehydratase"/>
    <property type="match status" value="1"/>
</dbReference>
<dbReference type="SMART" id="SM00827">
    <property type="entry name" value="PKS_AT"/>
    <property type="match status" value="1"/>
</dbReference>
<evidence type="ECO:0000256" key="6">
    <source>
        <dbReference type="ARBA" id="ARBA00023268"/>
    </source>
</evidence>
<dbReference type="InterPro" id="IPR049900">
    <property type="entry name" value="PKS_mFAS_DH"/>
</dbReference>
<feature type="domain" description="PKS/mFAS DH" evidence="11">
    <location>
        <begin position="993"/>
        <end position="1315"/>
    </location>
</feature>
<keyword evidence="3" id="KW-0808">Transferase</keyword>
<evidence type="ECO:0000256" key="1">
    <source>
        <dbReference type="ARBA" id="ARBA00022450"/>
    </source>
</evidence>
<dbReference type="Pfam" id="PF22621">
    <property type="entry name" value="CurL-like_PKS_C"/>
    <property type="match status" value="1"/>
</dbReference>
<dbReference type="Pfam" id="PF13602">
    <property type="entry name" value="ADH_zinc_N_2"/>
    <property type="match status" value="1"/>
</dbReference>
<dbReference type="InterPro" id="IPR001227">
    <property type="entry name" value="Ac_transferase_dom_sf"/>
</dbReference>
<accession>A0A0C3HAS9</accession>
<dbReference type="GO" id="GO:0006633">
    <property type="term" value="P:fatty acid biosynthetic process"/>
    <property type="evidence" value="ECO:0007669"/>
    <property type="project" value="InterPro"/>
</dbReference>
<dbReference type="InterPro" id="IPR016035">
    <property type="entry name" value="Acyl_Trfase/lysoPLipase"/>
</dbReference>
<dbReference type="CDD" id="cd02440">
    <property type="entry name" value="AdoMet_MTases"/>
    <property type="match status" value="1"/>
</dbReference>
<feature type="active site" description="Proton donor; for dehydratase activity" evidence="8">
    <location>
        <position position="1225"/>
    </location>
</feature>
<feature type="domain" description="Carrier" evidence="9">
    <location>
        <begin position="2509"/>
        <end position="2586"/>
    </location>
</feature>
<reference evidence="13" key="2">
    <citation type="submission" date="2015-01" db="EMBL/GenBank/DDBJ databases">
        <title>Evolutionary Origins and Diversification of the Mycorrhizal Mutualists.</title>
        <authorList>
            <consortium name="DOE Joint Genome Institute"/>
            <consortium name="Mycorrhizal Genomics Consortium"/>
            <person name="Kohler A."/>
            <person name="Kuo A."/>
            <person name="Nagy L.G."/>
            <person name="Floudas D."/>
            <person name="Copeland A."/>
            <person name="Barry K.W."/>
            <person name="Cichocki N."/>
            <person name="Veneault-Fourrey C."/>
            <person name="LaButti K."/>
            <person name="Lindquist E.A."/>
            <person name="Lipzen A."/>
            <person name="Lundell T."/>
            <person name="Morin E."/>
            <person name="Murat C."/>
            <person name="Riley R."/>
            <person name="Ohm R."/>
            <person name="Sun H."/>
            <person name="Tunlid A."/>
            <person name="Henrissat B."/>
            <person name="Grigoriev I.V."/>
            <person name="Hibbett D.S."/>
            <person name="Martin F."/>
        </authorList>
    </citation>
    <scope>NUCLEOTIDE SEQUENCE [LARGE SCALE GENOMIC DNA]</scope>
    <source>
        <strain evidence="13">Zn</strain>
    </source>
</reference>
<dbReference type="Pfam" id="PF00109">
    <property type="entry name" value="ketoacyl-synt"/>
    <property type="match status" value="1"/>
</dbReference>
<organism evidence="12 13">
    <name type="scientific">Oidiodendron maius (strain Zn)</name>
    <dbReference type="NCBI Taxonomy" id="913774"/>
    <lineage>
        <taxon>Eukaryota</taxon>
        <taxon>Fungi</taxon>
        <taxon>Dikarya</taxon>
        <taxon>Ascomycota</taxon>
        <taxon>Pezizomycotina</taxon>
        <taxon>Leotiomycetes</taxon>
        <taxon>Leotiomycetes incertae sedis</taxon>
        <taxon>Myxotrichaceae</taxon>
        <taxon>Oidiodendron</taxon>
    </lineage>
</organism>
<dbReference type="InterPro" id="IPR006162">
    <property type="entry name" value="Ppantetheine_attach_site"/>
</dbReference>
<dbReference type="InterPro" id="IPR042104">
    <property type="entry name" value="PKS_dehydratase_sf"/>
</dbReference>
<dbReference type="InterPro" id="IPR011032">
    <property type="entry name" value="GroES-like_sf"/>
</dbReference>
<feature type="region of interest" description="N-terminal hotdog fold" evidence="8">
    <location>
        <begin position="993"/>
        <end position="1130"/>
    </location>
</feature>
<dbReference type="SUPFAM" id="SSF52151">
    <property type="entry name" value="FabD/lysophospholipase-like"/>
    <property type="match status" value="1"/>
</dbReference>
<dbReference type="InterPro" id="IPR020843">
    <property type="entry name" value="ER"/>
</dbReference>
<evidence type="ECO:0000259" key="11">
    <source>
        <dbReference type="PROSITE" id="PS52019"/>
    </source>
</evidence>
<dbReference type="STRING" id="913774.A0A0C3HAS9"/>
<dbReference type="CDD" id="cd00833">
    <property type="entry name" value="PKS"/>
    <property type="match status" value="1"/>
</dbReference>
<dbReference type="PROSITE" id="PS52004">
    <property type="entry name" value="KS3_2"/>
    <property type="match status" value="1"/>
</dbReference>
<dbReference type="SMART" id="SM00822">
    <property type="entry name" value="PKS_KR"/>
    <property type="match status" value="1"/>
</dbReference>
<dbReference type="InterPro" id="IPR057326">
    <property type="entry name" value="KR_dom"/>
</dbReference>
<dbReference type="Pfam" id="PF00698">
    <property type="entry name" value="Acyl_transf_1"/>
    <property type="match status" value="1"/>
</dbReference>
<evidence type="ECO:0000256" key="5">
    <source>
        <dbReference type="ARBA" id="ARBA00023002"/>
    </source>
</evidence>
<dbReference type="InterPro" id="IPR049552">
    <property type="entry name" value="PKS_DH_N"/>
</dbReference>
<evidence type="ECO:0000256" key="7">
    <source>
        <dbReference type="ARBA" id="ARBA00023315"/>
    </source>
</evidence>
<evidence type="ECO:0000259" key="10">
    <source>
        <dbReference type="PROSITE" id="PS52004"/>
    </source>
</evidence>
<name>A0A0C3HAS9_OIDMZ</name>
<dbReference type="Pfam" id="PF21089">
    <property type="entry name" value="PKS_DH_N"/>
    <property type="match status" value="1"/>
</dbReference>
<dbReference type="SMART" id="SM00829">
    <property type="entry name" value="PKS_ER"/>
    <property type="match status" value="1"/>
</dbReference>
<dbReference type="SUPFAM" id="SSF51735">
    <property type="entry name" value="NAD(P)-binding Rossmann-fold domains"/>
    <property type="match status" value="2"/>
</dbReference>
<dbReference type="InterPro" id="IPR020841">
    <property type="entry name" value="PKS_Beta-ketoAc_synthase_dom"/>
</dbReference>
<evidence type="ECO:0000256" key="2">
    <source>
        <dbReference type="ARBA" id="ARBA00022553"/>
    </source>
</evidence>
<dbReference type="GO" id="GO:0016491">
    <property type="term" value="F:oxidoreductase activity"/>
    <property type="evidence" value="ECO:0007669"/>
    <property type="project" value="UniProtKB-KW"/>
</dbReference>
<feature type="active site" description="Proton acceptor; for dehydratase activity" evidence="8">
    <location>
        <position position="1025"/>
    </location>
</feature>
<dbReference type="Pfam" id="PF08659">
    <property type="entry name" value="KR"/>
    <property type="match status" value="1"/>
</dbReference>
<keyword evidence="6" id="KW-0511">Multifunctional enzyme</keyword>
<dbReference type="PROSITE" id="PS00012">
    <property type="entry name" value="PHOSPHOPANTETHEINE"/>
    <property type="match status" value="1"/>
</dbReference>
<dbReference type="Pfam" id="PF08240">
    <property type="entry name" value="ADH_N"/>
    <property type="match status" value="1"/>
</dbReference>
<dbReference type="InterPro" id="IPR009081">
    <property type="entry name" value="PP-bd_ACP"/>
</dbReference>
<dbReference type="SUPFAM" id="SSF53901">
    <property type="entry name" value="Thiolase-like"/>
    <property type="match status" value="1"/>
</dbReference>
<dbReference type="Gene3D" id="3.30.70.3290">
    <property type="match status" value="1"/>
</dbReference>
<gene>
    <name evidence="12" type="ORF">OIDMADRAFT_39626</name>
</gene>
<dbReference type="InParanoid" id="A0A0C3HAS9"/>
<dbReference type="CDD" id="cd05195">
    <property type="entry name" value="enoyl_red"/>
    <property type="match status" value="1"/>
</dbReference>
<dbReference type="Gene3D" id="3.40.50.720">
    <property type="entry name" value="NAD(P)-binding Rossmann-like Domain"/>
    <property type="match status" value="2"/>
</dbReference>
<dbReference type="PROSITE" id="PS50075">
    <property type="entry name" value="CARRIER"/>
    <property type="match status" value="1"/>
</dbReference>
<dbReference type="Pfam" id="PF16197">
    <property type="entry name" value="KAsynt_C_assoc"/>
    <property type="match status" value="1"/>
</dbReference>
<evidence type="ECO:0000256" key="3">
    <source>
        <dbReference type="ARBA" id="ARBA00022679"/>
    </source>
</evidence>
<dbReference type="InterPro" id="IPR020807">
    <property type="entry name" value="PKS_DH"/>
</dbReference>
<dbReference type="InterPro" id="IPR014031">
    <property type="entry name" value="Ketoacyl_synth_C"/>
</dbReference>
<dbReference type="SUPFAM" id="SSF50129">
    <property type="entry name" value="GroES-like"/>
    <property type="match status" value="1"/>
</dbReference>
<proteinExistence type="predicted"/>
<keyword evidence="7" id="KW-0012">Acyltransferase</keyword>
<dbReference type="InterPro" id="IPR018201">
    <property type="entry name" value="Ketoacyl_synth_AS"/>
</dbReference>
<dbReference type="InterPro" id="IPR020806">
    <property type="entry name" value="PKS_PP-bd"/>
</dbReference>
<dbReference type="HOGENOM" id="CLU_000022_31_0_1"/>
<evidence type="ECO:0000256" key="4">
    <source>
        <dbReference type="ARBA" id="ARBA00022857"/>
    </source>
</evidence>
<dbReference type="OrthoDB" id="329835at2759"/>
<dbReference type="GO" id="GO:1901336">
    <property type="term" value="P:lactone biosynthetic process"/>
    <property type="evidence" value="ECO:0007669"/>
    <property type="project" value="UniProtKB-ARBA"/>
</dbReference>
<keyword evidence="2" id="KW-0597">Phosphoprotein</keyword>
<dbReference type="SMART" id="SM00823">
    <property type="entry name" value="PKS_PP"/>
    <property type="match status" value="1"/>
</dbReference>
<dbReference type="Gene3D" id="3.40.50.150">
    <property type="entry name" value="Vaccinia Virus protein VP39"/>
    <property type="match status" value="1"/>
</dbReference>
<dbReference type="InterPro" id="IPR056501">
    <property type="entry name" value="NAD-bd_HRPKS_sdrA"/>
</dbReference>
<feature type="domain" description="Ketosynthase family 3 (KS3)" evidence="10">
    <location>
        <begin position="1"/>
        <end position="425"/>
    </location>
</feature>
<dbReference type="InterPro" id="IPR032821">
    <property type="entry name" value="PKS_assoc"/>
</dbReference>
<dbReference type="SMART" id="SM00826">
    <property type="entry name" value="PKS_DH"/>
    <property type="match status" value="1"/>
</dbReference>
<keyword evidence="4" id="KW-0521">NADP</keyword>
<dbReference type="InterPro" id="IPR014030">
    <property type="entry name" value="Ketoacyl_synth_N"/>
</dbReference>
<dbReference type="Gene3D" id="3.90.180.10">
    <property type="entry name" value="Medium-chain alcohol dehydrogenases, catalytic domain"/>
    <property type="match status" value="1"/>
</dbReference>
<evidence type="ECO:0000313" key="13">
    <source>
        <dbReference type="Proteomes" id="UP000054321"/>
    </source>
</evidence>
<protein>
    <submittedName>
        <fullName evidence="12">Uncharacterized protein</fullName>
    </submittedName>
</protein>
<dbReference type="Gene3D" id="1.10.1200.10">
    <property type="entry name" value="ACP-like"/>
    <property type="match status" value="1"/>
</dbReference>
<dbReference type="Proteomes" id="UP000054321">
    <property type="component" value="Unassembled WGS sequence"/>
</dbReference>
<dbReference type="InterPro" id="IPR013154">
    <property type="entry name" value="ADH-like_N"/>
</dbReference>
<keyword evidence="1" id="KW-0596">Phosphopantetheine</keyword>
<dbReference type="Pfam" id="PF23297">
    <property type="entry name" value="ACP_SdgA_C"/>
    <property type="match status" value="1"/>
</dbReference>
<dbReference type="Gene3D" id="3.40.47.10">
    <property type="match status" value="1"/>
</dbReference>
<dbReference type="InterPro" id="IPR014043">
    <property type="entry name" value="Acyl_transferase_dom"/>
</dbReference>
<dbReference type="GO" id="GO:0004312">
    <property type="term" value="F:fatty acid synthase activity"/>
    <property type="evidence" value="ECO:0007669"/>
    <property type="project" value="TreeGrafter"/>
</dbReference>
<dbReference type="PANTHER" id="PTHR43775:SF29">
    <property type="entry name" value="ASPERFURANONE POLYKETIDE SYNTHASE AFOG-RELATED"/>
    <property type="match status" value="1"/>
</dbReference>
<dbReference type="InterPro" id="IPR013968">
    <property type="entry name" value="PKS_KR"/>
</dbReference>
<dbReference type="GO" id="GO:0004315">
    <property type="term" value="F:3-oxoacyl-[acyl-carrier-protein] synthase activity"/>
    <property type="evidence" value="ECO:0007669"/>
    <property type="project" value="InterPro"/>
</dbReference>
<keyword evidence="5" id="KW-0560">Oxidoreductase</keyword>
<reference evidence="12 13" key="1">
    <citation type="submission" date="2014-04" db="EMBL/GenBank/DDBJ databases">
        <authorList>
            <consortium name="DOE Joint Genome Institute"/>
            <person name="Kuo A."/>
            <person name="Martino E."/>
            <person name="Perotto S."/>
            <person name="Kohler A."/>
            <person name="Nagy L.G."/>
            <person name="Floudas D."/>
            <person name="Copeland A."/>
            <person name="Barry K.W."/>
            <person name="Cichocki N."/>
            <person name="Veneault-Fourrey C."/>
            <person name="LaButti K."/>
            <person name="Lindquist E.A."/>
            <person name="Lipzen A."/>
            <person name="Lundell T."/>
            <person name="Morin E."/>
            <person name="Murat C."/>
            <person name="Sun H."/>
            <person name="Tunlid A."/>
            <person name="Henrissat B."/>
            <person name="Grigoriev I.V."/>
            <person name="Hibbett D.S."/>
            <person name="Martin F."/>
            <person name="Nordberg H.P."/>
            <person name="Cantor M.N."/>
            <person name="Hua S.X."/>
        </authorList>
    </citation>
    <scope>NUCLEOTIDE SEQUENCE [LARGE SCALE GENOMIC DNA]</scope>
    <source>
        <strain evidence="12 13">Zn</strain>
    </source>
</reference>
<evidence type="ECO:0000256" key="8">
    <source>
        <dbReference type="PROSITE-ProRule" id="PRU01363"/>
    </source>
</evidence>
<dbReference type="Pfam" id="PF02801">
    <property type="entry name" value="Ketoacyl-synt_C"/>
    <property type="match status" value="1"/>
</dbReference>